<gene>
    <name evidence="2" type="ORF">C5Y98_09540</name>
</gene>
<proteinExistence type="predicted"/>
<dbReference type="InterPro" id="IPR011453">
    <property type="entry name" value="DUF1559"/>
</dbReference>
<organism evidence="2 3">
    <name type="scientific">Blastopirellula marina</name>
    <dbReference type="NCBI Taxonomy" id="124"/>
    <lineage>
        <taxon>Bacteria</taxon>
        <taxon>Pseudomonadati</taxon>
        <taxon>Planctomycetota</taxon>
        <taxon>Planctomycetia</taxon>
        <taxon>Pirellulales</taxon>
        <taxon>Pirellulaceae</taxon>
        <taxon>Blastopirellula</taxon>
    </lineage>
</organism>
<dbReference type="OrthoDB" id="270727at2"/>
<dbReference type="AlphaFoldDB" id="A0A2S8G1W9"/>
<evidence type="ECO:0000313" key="2">
    <source>
        <dbReference type="EMBL" id="PQO38300.1"/>
    </source>
</evidence>
<dbReference type="Pfam" id="PF07963">
    <property type="entry name" value="N_methyl"/>
    <property type="match status" value="1"/>
</dbReference>
<dbReference type="PANTHER" id="PTHR30093:SF2">
    <property type="entry name" value="TYPE II SECRETION SYSTEM PROTEIN H"/>
    <property type="match status" value="1"/>
</dbReference>
<name>A0A2S8G1W9_9BACT</name>
<dbReference type="Gene3D" id="3.30.700.10">
    <property type="entry name" value="Glycoprotein, Type 4 Pilin"/>
    <property type="match status" value="1"/>
</dbReference>
<protein>
    <submittedName>
        <fullName evidence="2">Prepilin-type cleavage/methylation domain-containing protein</fullName>
    </submittedName>
</protein>
<dbReference type="PANTHER" id="PTHR30093">
    <property type="entry name" value="GENERAL SECRETION PATHWAY PROTEIN G"/>
    <property type="match status" value="1"/>
</dbReference>
<dbReference type="NCBIfam" id="TIGR04294">
    <property type="entry name" value="pre_pil_HX9DG"/>
    <property type="match status" value="1"/>
</dbReference>
<dbReference type="Pfam" id="PF07596">
    <property type="entry name" value="SBP_bac_10"/>
    <property type="match status" value="1"/>
</dbReference>
<comment type="caution">
    <text evidence="2">The sequence shown here is derived from an EMBL/GenBank/DDBJ whole genome shotgun (WGS) entry which is preliminary data.</text>
</comment>
<feature type="domain" description="DUF1559" evidence="1">
    <location>
        <begin position="39"/>
        <end position="298"/>
    </location>
</feature>
<dbReference type="PROSITE" id="PS00409">
    <property type="entry name" value="PROKAR_NTER_METHYL"/>
    <property type="match status" value="1"/>
</dbReference>
<dbReference type="EMBL" id="PUIB01000011">
    <property type="protein sequence ID" value="PQO38300.1"/>
    <property type="molecule type" value="Genomic_DNA"/>
</dbReference>
<dbReference type="InterPro" id="IPR027558">
    <property type="entry name" value="Pre_pil_HX9DG_C"/>
</dbReference>
<evidence type="ECO:0000259" key="1">
    <source>
        <dbReference type="Pfam" id="PF07596"/>
    </source>
</evidence>
<dbReference type="Proteomes" id="UP000239388">
    <property type="component" value="Unassembled WGS sequence"/>
</dbReference>
<dbReference type="SUPFAM" id="SSF54523">
    <property type="entry name" value="Pili subunits"/>
    <property type="match status" value="1"/>
</dbReference>
<reference evidence="2 3" key="1">
    <citation type="submission" date="2018-02" db="EMBL/GenBank/DDBJ databases">
        <title>Comparative genomes isolates from brazilian mangrove.</title>
        <authorList>
            <person name="Araujo J.E."/>
            <person name="Taketani R.G."/>
            <person name="Silva M.C.P."/>
            <person name="Loureco M.V."/>
            <person name="Andreote F.D."/>
        </authorList>
    </citation>
    <scope>NUCLEOTIDE SEQUENCE [LARGE SCALE GENOMIC DNA]</scope>
    <source>
        <strain evidence="2 3">NAP PRIS-MGV</strain>
    </source>
</reference>
<accession>A0A2S8G1W9</accession>
<dbReference type="InterPro" id="IPR045584">
    <property type="entry name" value="Pilin-like"/>
</dbReference>
<evidence type="ECO:0000313" key="3">
    <source>
        <dbReference type="Proteomes" id="UP000239388"/>
    </source>
</evidence>
<sequence length="316" mass="34326">MRILRMSRSSRSRGFTLVELLVVIAIIGVLIALLLPAVQQAREAARRMQCTNHMKQWGLAFHNYHDIVKALPFGATNNKRHTWVVSLWPYIEQNNIADAYDYNLHFYESPNIIQNTYNGVTAQVIEFYHCPSQGGGRFNTSDAYWRARVHYAVNYGNVTIPNGSPTGDGATTAPFGFDGATGALGEKPRSVDFSAFQDGLSNTMLMSEMRTHSNDSAADHRGDAFNDDAAGGGFMTVLTPNSSAADVTSSAWCVNKPEIGMPCTGGTNEQHAARSNHPGGVQVLLGDGSARFVSETIALNVWRAAGSNAGSETFSW</sequence>
<dbReference type="NCBIfam" id="TIGR02532">
    <property type="entry name" value="IV_pilin_GFxxxE"/>
    <property type="match status" value="1"/>
</dbReference>
<dbReference type="InterPro" id="IPR012902">
    <property type="entry name" value="N_methyl_site"/>
</dbReference>